<keyword evidence="8" id="KW-1185">Reference proteome</keyword>
<feature type="domain" description="Disease resistance N-terminal" evidence="6">
    <location>
        <begin position="6"/>
        <end position="84"/>
    </location>
</feature>
<evidence type="ECO:0000256" key="3">
    <source>
        <dbReference type="ARBA" id="ARBA00022737"/>
    </source>
</evidence>
<keyword evidence="4" id="KW-0547">Nucleotide-binding</keyword>
<dbReference type="EMBL" id="CP097510">
    <property type="protein sequence ID" value="URE26320.1"/>
    <property type="molecule type" value="Genomic_DNA"/>
</dbReference>
<accession>A0A9E7H3W4</accession>
<dbReference type="Pfam" id="PF18052">
    <property type="entry name" value="Rx_N"/>
    <property type="match status" value="1"/>
</dbReference>
<organism evidence="7 8">
    <name type="scientific">Musa troglodytarum</name>
    <name type="common">fe'i banana</name>
    <dbReference type="NCBI Taxonomy" id="320322"/>
    <lineage>
        <taxon>Eukaryota</taxon>
        <taxon>Viridiplantae</taxon>
        <taxon>Streptophyta</taxon>
        <taxon>Embryophyta</taxon>
        <taxon>Tracheophyta</taxon>
        <taxon>Spermatophyta</taxon>
        <taxon>Magnoliopsida</taxon>
        <taxon>Liliopsida</taxon>
        <taxon>Zingiberales</taxon>
        <taxon>Musaceae</taxon>
        <taxon>Musa</taxon>
    </lineage>
</organism>
<reference evidence="7" key="1">
    <citation type="submission" date="2022-05" db="EMBL/GenBank/DDBJ databases">
        <title>The Musa troglodytarum L. genome provides insights into the mechanism of non-climacteric behaviour and enrichment of carotenoids.</title>
        <authorList>
            <person name="Wang J."/>
        </authorList>
    </citation>
    <scope>NUCLEOTIDE SEQUENCE</scope>
    <source>
        <tissue evidence="7">Leaf</tissue>
    </source>
</reference>
<keyword evidence="5" id="KW-0611">Plant defense</keyword>
<keyword evidence="2" id="KW-0433">Leucine-rich repeat</keyword>
<dbReference type="Gene3D" id="1.20.5.4130">
    <property type="match status" value="1"/>
</dbReference>
<evidence type="ECO:0000256" key="4">
    <source>
        <dbReference type="ARBA" id="ARBA00022741"/>
    </source>
</evidence>
<dbReference type="InterPro" id="IPR041118">
    <property type="entry name" value="Rx_N"/>
</dbReference>
<evidence type="ECO:0000259" key="6">
    <source>
        <dbReference type="Pfam" id="PF18052"/>
    </source>
</evidence>
<comment type="similarity">
    <text evidence="1">Belongs to the disease resistance NB-LRR family.</text>
</comment>
<protein>
    <recommendedName>
        <fullName evidence="6">Disease resistance N-terminal domain-containing protein</fullName>
    </recommendedName>
</protein>
<evidence type="ECO:0000313" key="7">
    <source>
        <dbReference type="EMBL" id="URE26320.1"/>
    </source>
</evidence>
<evidence type="ECO:0000256" key="2">
    <source>
        <dbReference type="ARBA" id="ARBA00022614"/>
    </source>
</evidence>
<name>A0A9E7H3W4_9LILI</name>
<keyword evidence="3" id="KW-0677">Repeat</keyword>
<dbReference type="GO" id="GO:0000166">
    <property type="term" value="F:nucleotide binding"/>
    <property type="evidence" value="ECO:0007669"/>
    <property type="project" value="UniProtKB-KW"/>
</dbReference>
<evidence type="ECO:0000313" key="8">
    <source>
        <dbReference type="Proteomes" id="UP001055439"/>
    </source>
</evidence>
<proteinExistence type="inferred from homology"/>
<dbReference type="GO" id="GO:0006952">
    <property type="term" value="P:defense response"/>
    <property type="evidence" value="ECO:0007669"/>
    <property type="project" value="UniProtKB-KW"/>
</dbReference>
<evidence type="ECO:0000256" key="5">
    <source>
        <dbReference type="ARBA" id="ARBA00022821"/>
    </source>
</evidence>
<evidence type="ECO:0000256" key="1">
    <source>
        <dbReference type="ARBA" id="ARBA00008894"/>
    </source>
</evidence>
<sequence length="111" mass="12654">MDKMGDKALSSTSDNDNMLVDVRTMLKKVEDSLPRILAVIHAAEGKPIRSQVLVNWLRELKDAAYEADDVLDEFDSESFKSRKTAARWLHLCPQLLDLSRIYLSRMMSLKG</sequence>
<dbReference type="Proteomes" id="UP001055439">
    <property type="component" value="Chromosome 8"/>
</dbReference>
<gene>
    <name evidence="7" type="ORF">MUK42_06175</name>
</gene>
<dbReference type="AlphaFoldDB" id="A0A9E7H3W4"/>
<dbReference type="OrthoDB" id="2018467at2759"/>